<evidence type="ECO:0000256" key="1">
    <source>
        <dbReference type="SAM" id="MobiDB-lite"/>
    </source>
</evidence>
<feature type="compositionally biased region" description="Polar residues" evidence="1">
    <location>
        <begin position="1"/>
        <end position="16"/>
    </location>
</feature>
<evidence type="ECO:0000313" key="2">
    <source>
        <dbReference type="EMBL" id="MBA0748900.1"/>
    </source>
</evidence>
<protein>
    <submittedName>
        <fullName evidence="2">Uncharacterized protein</fullName>
    </submittedName>
</protein>
<comment type="caution">
    <text evidence="2">The sequence shown here is derived from an EMBL/GenBank/DDBJ whole genome shotgun (WGS) entry which is preliminary data.</text>
</comment>
<feature type="region of interest" description="Disordered" evidence="1">
    <location>
        <begin position="1"/>
        <end position="25"/>
    </location>
</feature>
<evidence type="ECO:0000313" key="3">
    <source>
        <dbReference type="Proteomes" id="UP000593579"/>
    </source>
</evidence>
<reference evidence="2 3" key="1">
    <citation type="journal article" date="2019" name="Genome Biol. Evol.">
        <title>Insights into the evolution of the New World diploid cottons (Gossypium, subgenus Houzingenia) based on genome sequencing.</title>
        <authorList>
            <person name="Grover C.E."/>
            <person name="Arick M.A. 2nd"/>
            <person name="Thrash A."/>
            <person name="Conover J.L."/>
            <person name="Sanders W.S."/>
            <person name="Peterson D.G."/>
            <person name="Frelichowski J.E."/>
            <person name="Scheffler J.A."/>
            <person name="Scheffler B.E."/>
            <person name="Wendel J.F."/>
        </authorList>
    </citation>
    <scope>NUCLEOTIDE SEQUENCE [LARGE SCALE GENOMIC DNA]</scope>
    <source>
        <strain evidence="2">5</strain>
        <tissue evidence="2">Leaf</tissue>
    </source>
</reference>
<dbReference type="PANTHER" id="PTHR34567:SF7">
    <property type="entry name" value="PENTATRICOPEPTIDE REPEAT-CONTAINING-LIKE PROTEIN"/>
    <property type="match status" value="1"/>
</dbReference>
<feature type="non-terminal residue" evidence="2">
    <location>
        <position position="134"/>
    </location>
</feature>
<sequence length="134" mass="15636">SYHQRGNNRQLSYSRQRTTHPKPEPLPAWEKTFCIEVGAMPWERFVESKKNLYEHDKNKLPSNAADLYIDDVDWNSKIDPELFSKIKSLTDDEDGEKHNAKEMDWFSIPLEEIQATGWDEYEEPAPRLPSVVGS</sequence>
<feature type="non-terminal residue" evidence="2">
    <location>
        <position position="1"/>
    </location>
</feature>
<name>A0A7J9CK53_GOSGO</name>
<dbReference type="AlphaFoldDB" id="A0A7J9CK53"/>
<dbReference type="Proteomes" id="UP000593579">
    <property type="component" value="Unassembled WGS sequence"/>
</dbReference>
<organism evidence="2 3">
    <name type="scientific">Gossypium gossypioides</name>
    <name type="common">Mexican cotton</name>
    <name type="synonym">Selera gossypioides</name>
    <dbReference type="NCBI Taxonomy" id="34282"/>
    <lineage>
        <taxon>Eukaryota</taxon>
        <taxon>Viridiplantae</taxon>
        <taxon>Streptophyta</taxon>
        <taxon>Embryophyta</taxon>
        <taxon>Tracheophyta</taxon>
        <taxon>Spermatophyta</taxon>
        <taxon>Magnoliopsida</taxon>
        <taxon>eudicotyledons</taxon>
        <taxon>Gunneridae</taxon>
        <taxon>Pentapetalae</taxon>
        <taxon>rosids</taxon>
        <taxon>malvids</taxon>
        <taxon>Malvales</taxon>
        <taxon>Malvaceae</taxon>
        <taxon>Malvoideae</taxon>
        <taxon>Gossypium</taxon>
    </lineage>
</organism>
<keyword evidence="3" id="KW-1185">Reference proteome</keyword>
<dbReference type="OrthoDB" id="943542at2759"/>
<proteinExistence type="predicted"/>
<accession>A0A7J9CK53</accession>
<dbReference type="EMBL" id="JABEZY010000011">
    <property type="protein sequence ID" value="MBA0748900.1"/>
    <property type="molecule type" value="Genomic_DNA"/>
</dbReference>
<dbReference type="PANTHER" id="PTHR34567">
    <property type="entry name" value="FK506-BINDING-LIKE PROTEIN"/>
    <property type="match status" value="1"/>
</dbReference>
<gene>
    <name evidence="2" type="ORF">Gogos_002877</name>
</gene>